<proteinExistence type="predicted"/>
<feature type="region of interest" description="Disordered" evidence="1">
    <location>
        <begin position="1"/>
        <end position="126"/>
    </location>
</feature>
<dbReference type="EMBL" id="JANPWB010000008">
    <property type="protein sequence ID" value="KAJ1165811.1"/>
    <property type="molecule type" value="Genomic_DNA"/>
</dbReference>
<dbReference type="Proteomes" id="UP001066276">
    <property type="component" value="Chromosome 4_2"/>
</dbReference>
<name>A0AAV7SNX8_PLEWA</name>
<evidence type="ECO:0000313" key="2">
    <source>
        <dbReference type="EMBL" id="KAJ1165811.1"/>
    </source>
</evidence>
<evidence type="ECO:0000313" key="3">
    <source>
        <dbReference type="Proteomes" id="UP001066276"/>
    </source>
</evidence>
<evidence type="ECO:0000256" key="1">
    <source>
        <dbReference type="SAM" id="MobiDB-lite"/>
    </source>
</evidence>
<organism evidence="2 3">
    <name type="scientific">Pleurodeles waltl</name>
    <name type="common">Iberian ribbed newt</name>
    <dbReference type="NCBI Taxonomy" id="8319"/>
    <lineage>
        <taxon>Eukaryota</taxon>
        <taxon>Metazoa</taxon>
        <taxon>Chordata</taxon>
        <taxon>Craniata</taxon>
        <taxon>Vertebrata</taxon>
        <taxon>Euteleostomi</taxon>
        <taxon>Amphibia</taxon>
        <taxon>Batrachia</taxon>
        <taxon>Caudata</taxon>
        <taxon>Salamandroidea</taxon>
        <taxon>Salamandridae</taxon>
        <taxon>Pleurodelinae</taxon>
        <taxon>Pleurodeles</taxon>
    </lineage>
</organism>
<feature type="compositionally biased region" description="Acidic residues" evidence="1">
    <location>
        <begin position="60"/>
        <end position="84"/>
    </location>
</feature>
<feature type="compositionally biased region" description="Basic and acidic residues" evidence="1">
    <location>
        <begin position="48"/>
        <end position="59"/>
    </location>
</feature>
<protein>
    <submittedName>
        <fullName evidence="2">Uncharacterized protein</fullName>
    </submittedName>
</protein>
<accession>A0AAV7SNX8</accession>
<gene>
    <name evidence="2" type="ORF">NDU88_006228</name>
</gene>
<feature type="compositionally biased region" description="Basic and acidic residues" evidence="1">
    <location>
        <begin position="106"/>
        <end position="120"/>
    </location>
</feature>
<comment type="caution">
    <text evidence="2">The sequence shown here is derived from an EMBL/GenBank/DDBJ whole genome shotgun (WGS) entry which is preliminary data.</text>
</comment>
<dbReference type="AlphaFoldDB" id="A0AAV7SNX8"/>
<reference evidence="2" key="1">
    <citation type="journal article" date="2022" name="bioRxiv">
        <title>Sequencing and chromosome-scale assembly of the giantPleurodeles waltlgenome.</title>
        <authorList>
            <person name="Brown T."/>
            <person name="Elewa A."/>
            <person name="Iarovenko S."/>
            <person name="Subramanian E."/>
            <person name="Araus A.J."/>
            <person name="Petzold A."/>
            <person name="Susuki M."/>
            <person name="Suzuki K.-i.T."/>
            <person name="Hayashi T."/>
            <person name="Toyoda A."/>
            <person name="Oliveira C."/>
            <person name="Osipova E."/>
            <person name="Leigh N.D."/>
            <person name="Simon A."/>
            <person name="Yun M.H."/>
        </authorList>
    </citation>
    <scope>NUCLEOTIDE SEQUENCE</scope>
    <source>
        <strain evidence="2">20211129_DDA</strain>
        <tissue evidence="2">Liver</tissue>
    </source>
</reference>
<keyword evidence="3" id="KW-1185">Reference proteome</keyword>
<sequence>MAGGRWVQASGPDWQYPGGTAQQAGIEVKPLRRAGSAAQQVGPQKGGRCQEGRTGRGDRDTEEVGDVEEVGDAEGDRDAEEVGDAEVRDKEEVGSGEEVGNVEEVGNDKDKDSRRERENRGNCGWTAGSIKVDPALRRLRGRPHKGAGHVPRGTWPHQIRVMSWGMEGKDNKKHKEGSTNSCIFIKRHMRNH</sequence>